<feature type="region of interest" description="Disordered" evidence="1">
    <location>
        <begin position="464"/>
        <end position="495"/>
    </location>
</feature>
<evidence type="ECO:0000313" key="3">
    <source>
        <dbReference type="Proteomes" id="UP000823941"/>
    </source>
</evidence>
<feature type="compositionally biased region" description="Low complexity" evidence="1">
    <location>
        <begin position="205"/>
        <end position="214"/>
    </location>
</feature>
<protein>
    <recommendedName>
        <fullName evidence="4">PH domain-containing protein</fullName>
    </recommendedName>
</protein>
<gene>
    <name evidence="2" type="ORF">JYU34_007967</name>
</gene>
<proteinExistence type="predicted"/>
<sequence>MPHHSVDGPVYYREIQKNAYLKRIPNESTSKLRPLSHKKAPLKAMWTQFCVHNGRIPYLEQYPSPECQDALTHRPLWRACLTNVRHVTASVTPHVGKEHDFFIHTEEGPLRMLAPDWHSMQDWVTSLRSKLVELQLLQSGENVYCGAPAGAVPRAAARDPTSPLPPTPPHPPHRVPGIEIITPPSQLVQNTQPPSPPAETTEPIETSPSAAEPANPEPTEDEEPIDISDWDSASNIVMPSTSQEKKPTESNQPKKSVAKICGQNICLDDSILKRRDSDYSSQSEDRIDRLDDSVEGLMVESIDSNVEDVFVDADKKECNSDFKQTLVVNSETERVEEASDESSHHTTCNSELKGTNITVIQVSNKGPPHTAIPIIGPETDVFNFDIKPPSLTIDSEQNGEKYVNIVNTETDRNTDNKYGTVFTTNESDYGHISLTTTVNLTGSDSADVNPEGIYERLCMATTSNEKPSPLPVRKLQTTEKARKSSLPNLESNGTTSTYEYLYPGSNAPAALRNVNLTAVSVTSASVTAVNSSQNVIQINSRVEASTTEVPSASRILSPRLNNNNNSANISVNPVGGRNVNPIVRGVRANVERSHSQNAYDVRLRDRLPRQNSNPKSNGKSDKPEPAPPKPLWKRGLTEFSLLSRLRGLGQGKRADSPTRHDRAIDSKPLWRRGLTEFSLLSRLRGLGQGKRADSPTRHDR</sequence>
<evidence type="ECO:0000313" key="2">
    <source>
        <dbReference type="EMBL" id="KAG7306596.1"/>
    </source>
</evidence>
<evidence type="ECO:0008006" key="4">
    <source>
        <dbReference type="Google" id="ProtNLM"/>
    </source>
</evidence>
<dbReference type="SUPFAM" id="SSF50729">
    <property type="entry name" value="PH domain-like"/>
    <property type="match status" value="1"/>
</dbReference>
<feature type="region of interest" description="Disordered" evidence="1">
    <location>
        <begin position="153"/>
        <end position="226"/>
    </location>
</feature>
<feature type="compositionally biased region" description="Low complexity" evidence="1">
    <location>
        <begin position="556"/>
        <end position="574"/>
    </location>
</feature>
<evidence type="ECO:0000256" key="1">
    <source>
        <dbReference type="SAM" id="MobiDB-lite"/>
    </source>
</evidence>
<keyword evidence="3" id="KW-1185">Reference proteome</keyword>
<reference evidence="2 3" key="1">
    <citation type="submission" date="2021-06" db="EMBL/GenBank/DDBJ databases">
        <title>A haploid diamondback moth (Plutella xylostella L.) genome assembly resolves 31 chromosomes and identifies a diamide resistance mutation.</title>
        <authorList>
            <person name="Ward C.M."/>
            <person name="Perry K.D."/>
            <person name="Baker G."/>
            <person name="Powis K."/>
            <person name="Heckel D.G."/>
            <person name="Baxter S.W."/>
        </authorList>
    </citation>
    <scope>NUCLEOTIDE SEQUENCE [LARGE SCALE GENOMIC DNA]</scope>
    <source>
        <strain evidence="2 3">LV</strain>
        <tissue evidence="2">Single pupa</tissue>
    </source>
</reference>
<feature type="compositionally biased region" description="Polar residues" evidence="1">
    <location>
        <begin position="485"/>
        <end position="495"/>
    </location>
</feature>
<comment type="caution">
    <text evidence="2">The sequence shown here is derived from an EMBL/GenBank/DDBJ whole genome shotgun (WGS) entry which is preliminary data.</text>
</comment>
<accession>A0ABQ7QNI7</accession>
<organism evidence="2 3">
    <name type="scientific">Plutella xylostella</name>
    <name type="common">Diamondback moth</name>
    <name type="synonym">Plutella maculipennis</name>
    <dbReference type="NCBI Taxonomy" id="51655"/>
    <lineage>
        <taxon>Eukaryota</taxon>
        <taxon>Metazoa</taxon>
        <taxon>Ecdysozoa</taxon>
        <taxon>Arthropoda</taxon>
        <taxon>Hexapoda</taxon>
        <taxon>Insecta</taxon>
        <taxon>Pterygota</taxon>
        <taxon>Neoptera</taxon>
        <taxon>Endopterygota</taxon>
        <taxon>Lepidoptera</taxon>
        <taxon>Glossata</taxon>
        <taxon>Ditrysia</taxon>
        <taxon>Yponomeutoidea</taxon>
        <taxon>Plutellidae</taxon>
        <taxon>Plutella</taxon>
    </lineage>
</organism>
<dbReference type="EMBL" id="JAHIBW010000011">
    <property type="protein sequence ID" value="KAG7306596.1"/>
    <property type="molecule type" value="Genomic_DNA"/>
</dbReference>
<feature type="compositionally biased region" description="Polar residues" evidence="1">
    <location>
        <begin position="183"/>
        <end position="192"/>
    </location>
</feature>
<name>A0ABQ7QNI7_PLUXY</name>
<dbReference type="Proteomes" id="UP000823941">
    <property type="component" value="Chromosome 11"/>
</dbReference>
<feature type="region of interest" description="Disordered" evidence="1">
    <location>
        <begin position="556"/>
        <end position="634"/>
    </location>
</feature>